<dbReference type="InterPro" id="IPR027806">
    <property type="entry name" value="HARBI1_dom"/>
</dbReference>
<dbReference type="AlphaFoldDB" id="A0A6P7H5X6"/>
<keyword evidence="7" id="KW-0539">Nucleus</keyword>
<comment type="cofactor">
    <cofactor evidence="1">
        <name>a divalent metal cation</name>
        <dbReference type="ChEBI" id="CHEBI:60240"/>
    </cofactor>
</comment>
<comment type="subcellular location">
    <subcellularLocation>
        <location evidence="2">Nucleus</location>
    </subcellularLocation>
</comment>
<reference evidence="9" key="1">
    <citation type="submission" date="2025-08" db="UniProtKB">
        <authorList>
            <consortium name="RefSeq"/>
        </authorList>
    </citation>
    <scope>IDENTIFICATION</scope>
    <source>
        <tissue evidence="9">Whole insect</tissue>
    </source>
</reference>
<comment type="similarity">
    <text evidence="3">Belongs to the HARBI1 family.</text>
</comment>
<sequence length="349" mass="39687">FLTTGELFHSLRFQFRISHNYISVFVSDVLTAICKRLKNVLMPAPTEDTWKENSIEFWERWNFPNCVGAIDGKFLTTGELFHSLRFQFRISHNYISVFVSDVLTAICKRLKNVLMPAPTEDTWKANSIEFWERWNFPNCVGAIDGKHVRIVCPSKSGSQFFNYKNYFSIVLLAIVDAEYKFTAVDVGSYGREGDSSIFTKSALGKSLYENTINFPQDAALPGSQKVLPFVIVGDEAFRLHKNLMKPYNRVQAKDDFQKAIFNYHLCRARRVSENAFGILCQIFRVFHTPIAVKAKTCDFIILGACLIHNLIRNDARISSHQSNEAGSSTKNMIPLNRSGGFAQSEGFNV</sequence>
<dbReference type="RefSeq" id="XP_028153952.1">
    <property type="nucleotide sequence ID" value="XM_028298151.1"/>
</dbReference>
<keyword evidence="4" id="KW-0540">Nuclease</keyword>
<dbReference type="GO" id="GO:0005634">
    <property type="term" value="C:nucleus"/>
    <property type="evidence" value="ECO:0007669"/>
    <property type="project" value="UniProtKB-SubCell"/>
</dbReference>
<evidence type="ECO:0000256" key="6">
    <source>
        <dbReference type="ARBA" id="ARBA00022801"/>
    </source>
</evidence>
<proteinExistence type="inferred from homology"/>
<dbReference type="InterPro" id="IPR045249">
    <property type="entry name" value="HARBI1-like"/>
</dbReference>
<dbReference type="InParanoid" id="A0A6P7H5X6"/>
<dbReference type="PANTHER" id="PTHR22930:SF269">
    <property type="entry name" value="NUCLEASE HARBI1-LIKE PROTEIN"/>
    <property type="match status" value="1"/>
</dbReference>
<evidence type="ECO:0000256" key="4">
    <source>
        <dbReference type="ARBA" id="ARBA00022722"/>
    </source>
</evidence>
<evidence type="ECO:0000256" key="1">
    <source>
        <dbReference type="ARBA" id="ARBA00001968"/>
    </source>
</evidence>
<dbReference type="FunCoup" id="A0A6P7H5X6">
    <property type="interactions" value="1"/>
</dbReference>
<evidence type="ECO:0000313" key="9">
    <source>
        <dbReference type="RefSeq" id="XP_028153952.1"/>
    </source>
</evidence>
<dbReference type="GO" id="GO:0004518">
    <property type="term" value="F:nuclease activity"/>
    <property type="evidence" value="ECO:0007669"/>
    <property type="project" value="UniProtKB-KW"/>
</dbReference>
<evidence type="ECO:0000259" key="8">
    <source>
        <dbReference type="Pfam" id="PF13359"/>
    </source>
</evidence>
<protein>
    <submittedName>
        <fullName evidence="9">Protein ANTAGONIST OF LIKE HETEROCHROMATIN PROTEIN 1-like</fullName>
    </submittedName>
</protein>
<accession>A0A6P7H5X6</accession>
<gene>
    <name evidence="9" type="primary">LOC114347448</name>
</gene>
<keyword evidence="6" id="KW-0378">Hydrolase</keyword>
<dbReference type="PANTHER" id="PTHR22930">
    <property type="match status" value="1"/>
</dbReference>
<feature type="domain" description="DDE Tnp4" evidence="8">
    <location>
        <begin position="143"/>
        <end position="309"/>
    </location>
</feature>
<keyword evidence="5" id="KW-0479">Metal-binding</keyword>
<evidence type="ECO:0000256" key="2">
    <source>
        <dbReference type="ARBA" id="ARBA00004123"/>
    </source>
</evidence>
<evidence type="ECO:0000256" key="7">
    <source>
        <dbReference type="ARBA" id="ARBA00023242"/>
    </source>
</evidence>
<feature type="non-terminal residue" evidence="9">
    <location>
        <position position="1"/>
    </location>
</feature>
<evidence type="ECO:0000256" key="3">
    <source>
        <dbReference type="ARBA" id="ARBA00006958"/>
    </source>
</evidence>
<organism evidence="9">
    <name type="scientific">Diabrotica virgifera virgifera</name>
    <name type="common">western corn rootworm</name>
    <dbReference type="NCBI Taxonomy" id="50390"/>
    <lineage>
        <taxon>Eukaryota</taxon>
        <taxon>Metazoa</taxon>
        <taxon>Ecdysozoa</taxon>
        <taxon>Arthropoda</taxon>
        <taxon>Hexapoda</taxon>
        <taxon>Insecta</taxon>
        <taxon>Pterygota</taxon>
        <taxon>Neoptera</taxon>
        <taxon>Endopterygota</taxon>
        <taxon>Coleoptera</taxon>
        <taxon>Polyphaga</taxon>
        <taxon>Cucujiformia</taxon>
        <taxon>Chrysomeloidea</taxon>
        <taxon>Chrysomelidae</taxon>
        <taxon>Galerucinae</taxon>
        <taxon>Diabroticina</taxon>
        <taxon>Diabroticites</taxon>
        <taxon>Diabrotica</taxon>
    </lineage>
</organism>
<evidence type="ECO:0000256" key="5">
    <source>
        <dbReference type="ARBA" id="ARBA00022723"/>
    </source>
</evidence>
<dbReference type="GO" id="GO:0046872">
    <property type="term" value="F:metal ion binding"/>
    <property type="evidence" value="ECO:0007669"/>
    <property type="project" value="UniProtKB-KW"/>
</dbReference>
<dbReference type="Pfam" id="PF13359">
    <property type="entry name" value="DDE_Tnp_4"/>
    <property type="match status" value="1"/>
</dbReference>
<dbReference type="GO" id="GO:0016787">
    <property type="term" value="F:hydrolase activity"/>
    <property type="evidence" value="ECO:0007669"/>
    <property type="project" value="UniProtKB-KW"/>
</dbReference>
<name>A0A6P7H5X6_DIAVI</name>